<dbReference type="InterPro" id="IPR036388">
    <property type="entry name" value="WH-like_DNA-bd_sf"/>
</dbReference>
<organism evidence="2 3">
    <name type="scientific">Pseudonocardia charpentierae</name>
    <dbReference type="NCBI Taxonomy" id="3075545"/>
    <lineage>
        <taxon>Bacteria</taxon>
        <taxon>Bacillati</taxon>
        <taxon>Actinomycetota</taxon>
        <taxon>Actinomycetes</taxon>
        <taxon>Pseudonocardiales</taxon>
        <taxon>Pseudonocardiaceae</taxon>
        <taxon>Pseudonocardia</taxon>
    </lineage>
</organism>
<evidence type="ECO:0000259" key="1">
    <source>
        <dbReference type="Pfam" id="PF12728"/>
    </source>
</evidence>
<dbReference type="RefSeq" id="WP_311559614.1">
    <property type="nucleotide sequence ID" value="NZ_JAVREJ010000026.1"/>
</dbReference>
<evidence type="ECO:0000313" key="3">
    <source>
        <dbReference type="Proteomes" id="UP001183202"/>
    </source>
</evidence>
<dbReference type="InterPro" id="IPR041657">
    <property type="entry name" value="HTH_17"/>
</dbReference>
<sequence>MAERWYSTEELAELLGLDPSSLRRWRTAQPLQGPPFVRLSARKTIYSATDVDQWLRTRRTDPSTAA</sequence>
<gene>
    <name evidence="2" type="ORF">RM445_26665</name>
</gene>
<name>A0ABU2NH53_9PSEU</name>
<dbReference type="InterPro" id="IPR009061">
    <property type="entry name" value="DNA-bd_dom_put_sf"/>
</dbReference>
<comment type="caution">
    <text evidence="2">The sequence shown here is derived from an EMBL/GenBank/DDBJ whole genome shotgun (WGS) entry which is preliminary data.</text>
</comment>
<dbReference type="EMBL" id="JAVREJ010000026">
    <property type="protein sequence ID" value="MDT0353101.1"/>
    <property type="molecule type" value="Genomic_DNA"/>
</dbReference>
<keyword evidence="3" id="KW-1185">Reference proteome</keyword>
<dbReference type="SUPFAM" id="SSF46955">
    <property type="entry name" value="Putative DNA-binding domain"/>
    <property type="match status" value="1"/>
</dbReference>
<evidence type="ECO:0000313" key="2">
    <source>
        <dbReference type="EMBL" id="MDT0353101.1"/>
    </source>
</evidence>
<proteinExistence type="predicted"/>
<protein>
    <submittedName>
        <fullName evidence="2">Helix-turn-helix domain-containing protein</fullName>
    </submittedName>
</protein>
<accession>A0ABU2NH53</accession>
<reference evidence="3" key="1">
    <citation type="submission" date="2023-07" db="EMBL/GenBank/DDBJ databases">
        <title>30 novel species of actinomycetes from the DSMZ collection.</title>
        <authorList>
            <person name="Nouioui I."/>
        </authorList>
    </citation>
    <scope>NUCLEOTIDE SEQUENCE [LARGE SCALE GENOMIC DNA]</scope>
    <source>
        <strain evidence="3">DSM 45834</strain>
    </source>
</reference>
<dbReference type="Proteomes" id="UP001183202">
    <property type="component" value="Unassembled WGS sequence"/>
</dbReference>
<dbReference type="Gene3D" id="1.10.10.10">
    <property type="entry name" value="Winged helix-like DNA-binding domain superfamily/Winged helix DNA-binding domain"/>
    <property type="match status" value="1"/>
</dbReference>
<dbReference type="Pfam" id="PF12728">
    <property type="entry name" value="HTH_17"/>
    <property type="match status" value="1"/>
</dbReference>
<feature type="domain" description="Helix-turn-helix" evidence="1">
    <location>
        <begin position="5"/>
        <end position="59"/>
    </location>
</feature>